<organism evidence="6 7">
    <name type="scientific">Frankliniella fusca</name>
    <dbReference type="NCBI Taxonomy" id="407009"/>
    <lineage>
        <taxon>Eukaryota</taxon>
        <taxon>Metazoa</taxon>
        <taxon>Ecdysozoa</taxon>
        <taxon>Arthropoda</taxon>
        <taxon>Hexapoda</taxon>
        <taxon>Insecta</taxon>
        <taxon>Pterygota</taxon>
        <taxon>Neoptera</taxon>
        <taxon>Paraneoptera</taxon>
        <taxon>Thysanoptera</taxon>
        <taxon>Terebrantia</taxon>
        <taxon>Thripoidea</taxon>
        <taxon>Thripidae</taxon>
        <taxon>Frankliniella</taxon>
    </lineage>
</organism>
<dbReference type="InterPro" id="IPR007110">
    <property type="entry name" value="Ig-like_dom"/>
</dbReference>
<dbReference type="InterPro" id="IPR003599">
    <property type="entry name" value="Ig_sub"/>
</dbReference>
<evidence type="ECO:0000256" key="2">
    <source>
        <dbReference type="ARBA" id="ARBA00022737"/>
    </source>
</evidence>
<dbReference type="PANTHER" id="PTHR12231:SF271">
    <property type="entry name" value="DPR-INTERACTING PROTEIN GAMMA"/>
    <property type="match status" value="1"/>
</dbReference>
<proteinExistence type="predicted"/>
<dbReference type="PROSITE" id="PS50835">
    <property type="entry name" value="IG_LIKE"/>
    <property type="match status" value="2"/>
</dbReference>
<feature type="domain" description="Ig-like" evidence="5">
    <location>
        <begin position="2"/>
        <end position="186"/>
    </location>
</feature>
<dbReference type="SMART" id="SM00409">
    <property type="entry name" value="IG"/>
    <property type="match status" value="2"/>
</dbReference>
<keyword evidence="3" id="KW-1015">Disulfide bond</keyword>
<comment type="caution">
    <text evidence="6">The sequence shown here is derived from an EMBL/GenBank/DDBJ whole genome shotgun (WGS) entry which is preliminary data.</text>
</comment>
<keyword evidence="2" id="KW-0677">Repeat</keyword>
<evidence type="ECO:0000256" key="3">
    <source>
        <dbReference type="ARBA" id="ARBA00023157"/>
    </source>
</evidence>
<evidence type="ECO:0000256" key="4">
    <source>
        <dbReference type="ARBA" id="ARBA00023319"/>
    </source>
</evidence>
<dbReference type="PANTHER" id="PTHR12231">
    <property type="entry name" value="CTX-RELATED TYPE I TRANSMEMBRANE PROTEIN"/>
    <property type="match status" value="1"/>
</dbReference>
<gene>
    <name evidence="6" type="ORF">KUF71_017712</name>
</gene>
<feature type="non-terminal residue" evidence="6">
    <location>
        <position position="429"/>
    </location>
</feature>
<evidence type="ECO:0000259" key="5">
    <source>
        <dbReference type="PROSITE" id="PS50835"/>
    </source>
</evidence>
<dbReference type="SUPFAM" id="SSF48726">
    <property type="entry name" value="Immunoglobulin"/>
    <property type="match status" value="2"/>
</dbReference>
<feature type="domain" description="Ig-like" evidence="5">
    <location>
        <begin position="197"/>
        <end position="288"/>
    </location>
</feature>
<dbReference type="InterPro" id="IPR013098">
    <property type="entry name" value="Ig_I-set"/>
</dbReference>
<dbReference type="Proteomes" id="UP001219518">
    <property type="component" value="Unassembled WGS sequence"/>
</dbReference>
<evidence type="ECO:0000313" key="7">
    <source>
        <dbReference type="Proteomes" id="UP001219518"/>
    </source>
</evidence>
<dbReference type="FunFam" id="2.60.40.10:FF:000032">
    <property type="entry name" value="palladin isoform X1"/>
    <property type="match status" value="1"/>
</dbReference>
<dbReference type="SMART" id="SM00408">
    <property type="entry name" value="IGc2"/>
    <property type="match status" value="2"/>
</dbReference>
<dbReference type="GO" id="GO:0043005">
    <property type="term" value="C:neuron projection"/>
    <property type="evidence" value="ECO:0007669"/>
    <property type="project" value="TreeGrafter"/>
</dbReference>
<dbReference type="EMBL" id="JAHWGI010001390">
    <property type="protein sequence ID" value="KAK3929252.1"/>
    <property type="molecule type" value="Genomic_DNA"/>
</dbReference>
<keyword evidence="4" id="KW-0393">Immunoglobulin domain</keyword>
<name>A0AAE1HX26_9NEOP</name>
<dbReference type="AlphaFoldDB" id="A0AAE1HX26"/>
<protein>
    <submittedName>
        <fullName evidence="6">Hemicentin-1</fullName>
    </submittedName>
</protein>
<sequence length="429" mass="47515">PPDIISDDSSADLHVPEGDNATLHCKATGHPTPRVTWRREGGEPILLRRGTKELFHGESGGSQLSSHLMTTFPATAVGLCQSLRLVGLSLSRPAHSITGLPLGTALIVAKDTGDDGRMGDPTDAHIFEETSSRIGNRLFKAISPGGQQKRYVSSVNSTSLTFWKTDRQMMGAFLCIASNEVPPAVSRRVQLNINFAPHIEVPNQLLGAPLGTDVKLECNVEAFPNTINFWLKSGQEMLLDGPKYKIGEQRKNYKVFMSLLIHSFREDDIGVYNCISTNSLGRAEGTVRLYVIKPVGESPLSNRVVNAGEPELIVYLCGNLSKITDFKAVRLMSLVTTQIEEENTWSLRSSSIRLFFPIRAPTIDDVALPSQWLTQRGKDRGDWGLPTSDATETFIVAYVKLELFTYKMTQENFVYVTCIKFEQRFPKVP</sequence>
<reference evidence="6" key="1">
    <citation type="submission" date="2021-07" db="EMBL/GenBank/DDBJ databases">
        <authorList>
            <person name="Catto M.A."/>
            <person name="Jacobson A."/>
            <person name="Kennedy G."/>
            <person name="Labadie P."/>
            <person name="Hunt B.G."/>
            <person name="Srinivasan R."/>
        </authorList>
    </citation>
    <scope>NUCLEOTIDE SEQUENCE</scope>
    <source>
        <strain evidence="6">PL_HMW_Pooled</strain>
        <tissue evidence="6">Head</tissue>
    </source>
</reference>
<dbReference type="InterPro" id="IPR051170">
    <property type="entry name" value="Neural/epithelial_adhesion"/>
</dbReference>
<dbReference type="InterPro" id="IPR036179">
    <property type="entry name" value="Ig-like_dom_sf"/>
</dbReference>
<evidence type="ECO:0000256" key="1">
    <source>
        <dbReference type="ARBA" id="ARBA00022729"/>
    </source>
</evidence>
<accession>A0AAE1HX26</accession>
<keyword evidence="7" id="KW-1185">Reference proteome</keyword>
<keyword evidence="1" id="KW-0732">Signal</keyword>
<dbReference type="Pfam" id="PF13927">
    <property type="entry name" value="Ig_3"/>
    <property type="match status" value="1"/>
</dbReference>
<dbReference type="InterPro" id="IPR013783">
    <property type="entry name" value="Ig-like_fold"/>
</dbReference>
<dbReference type="InterPro" id="IPR003598">
    <property type="entry name" value="Ig_sub2"/>
</dbReference>
<evidence type="ECO:0000313" key="6">
    <source>
        <dbReference type="EMBL" id="KAK3929252.1"/>
    </source>
</evidence>
<reference evidence="6" key="2">
    <citation type="journal article" date="2023" name="BMC Genomics">
        <title>Pest status, molecular evolution, and epigenetic factors derived from the genome assembly of Frankliniella fusca, a thysanopteran phytovirus vector.</title>
        <authorList>
            <person name="Catto M.A."/>
            <person name="Labadie P.E."/>
            <person name="Jacobson A.L."/>
            <person name="Kennedy G.G."/>
            <person name="Srinivasan R."/>
            <person name="Hunt B.G."/>
        </authorList>
    </citation>
    <scope>NUCLEOTIDE SEQUENCE</scope>
    <source>
        <strain evidence="6">PL_HMW_Pooled</strain>
    </source>
</reference>
<dbReference type="Gene3D" id="2.60.40.10">
    <property type="entry name" value="Immunoglobulins"/>
    <property type="match status" value="3"/>
</dbReference>
<dbReference type="Pfam" id="PF07679">
    <property type="entry name" value="I-set"/>
    <property type="match status" value="1"/>
</dbReference>